<reference evidence="1 2" key="2">
    <citation type="submission" date="2018-12" db="EMBL/GenBank/DDBJ databases">
        <title>Rhizobacter gummiphilus sp. nov., a rubber-degrading bacterium isolated from the soil of a botanical garden in Japan.</title>
        <authorList>
            <person name="Shunsuke S.S."/>
        </authorList>
    </citation>
    <scope>NUCLEOTIDE SEQUENCE [LARGE SCALE GENOMIC DNA]</scope>
    <source>
        <strain evidence="1 2">S-16</strain>
    </source>
</reference>
<dbReference type="OrthoDB" id="15218at2"/>
<comment type="caution">
    <text evidence="1">The sequence shown here is derived from an EMBL/GenBank/DDBJ whole genome shotgun (WGS) entry which is preliminary data.</text>
</comment>
<dbReference type="EMBL" id="QUSW01000007">
    <property type="protein sequence ID" value="RQP22451.1"/>
    <property type="molecule type" value="Genomic_DNA"/>
</dbReference>
<organism evidence="1 2">
    <name type="scientific">Piscinibacter terrae</name>
    <dbReference type="NCBI Taxonomy" id="2496871"/>
    <lineage>
        <taxon>Bacteria</taxon>
        <taxon>Pseudomonadati</taxon>
        <taxon>Pseudomonadota</taxon>
        <taxon>Betaproteobacteria</taxon>
        <taxon>Burkholderiales</taxon>
        <taxon>Sphaerotilaceae</taxon>
        <taxon>Piscinibacter</taxon>
    </lineage>
</organism>
<name>A0A3N7HP07_9BURK</name>
<protein>
    <submittedName>
        <fullName evidence="1">Uncharacterized protein</fullName>
    </submittedName>
</protein>
<evidence type="ECO:0000313" key="2">
    <source>
        <dbReference type="Proteomes" id="UP000267464"/>
    </source>
</evidence>
<keyword evidence="2" id="KW-1185">Reference proteome</keyword>
<accession>A0A3N7HP07</accession>
<proteinExistence type="predicted"/>
<dbReference type="RefSeq" id="WP_124542673.1">
    <property type="nucleotide sequence ID" value="NZ_QUSW01000007.1"/>
</dbReference>
<reference evidence="1 2" key="1">
    <citation type="submission" date="2018-08" db="EMBL/GenBank/DDBJ databases">
        <authorList>
            <person name="Khan S.A."/>
            <person name="Jeon C.O."/>
            <person name="Chun B.H."/>
            <person name="Jeong S.E."/>
        </authorList>
    </citation>
    <scope>NUCLEOTIDE SEQUENCE [LARGE SCALE GENOMIC DNA]</scope>
    <source>
        <strain evidence="1 2">S-16</strain>
    </source>
</reference>
<dbReference type="Proteomes" id="UP000267464">
    <property type="component" value="Unassembled WGS sequence"/>
</dbReference>
<dbReference type="AlphaFoldDB" id="A0A3N7HP07"/>
<sequence length="275" mass="30724">MNAAASRDSEITTRVFDALELREALDRLSRLNGPGELHAAILALISPRESAESFIVWTHETVFSPDASLIRQDITKLPDELRVPVLEVFLDRMRVNPKEERRGLLQATRRLVAVHTPLRPLDRLHWLLMRRRLGDRPPIPLPPQARNDLAELSKYMIGRIASVTAYLARMVPGPDAQAGLSWYAHVMSQLDHSGDVPPCKAPDGDGLAHALDEVEALPLMLRPVLMRGWVDAAINTSGRVRLMPLAADALRIVADLLDSPLPPELARHFTEVDWK</sequence>
<evidence type="ECO:0000313" key="1">
    <source>
        <dbReference type="EMBL" id="RQP22451.1"/>
    </source>
</evidence>
<gene>
    <name evidence="1" type="ORF">DZC73_22665</name>
</gene>